<sequence>MKSEIKTIIQKLESIKNNRYTKLRNIQSSDFCQQSYIKFNKSNRKLPLLELYKKIITNKNYVKKIRTTDIPKRNTITKDTITKDTITKDMSTSRSPKRKIPDPILNKSENNEKIYDSLDNVTSENDRLFNSRIYKKIKTLSDNPIFENYEIMRITHIEPILVGIVILLYDKFIIIDDKQKLEFLKALKLKLGIDLEKKNLYSKFGYNKKRFKKSDLQYKLVNNEINIGNRLYCYIGDYFDINIIQIKGKIIEYYNDYSNDRHNIILHYNQENEFVEIQYNYINNSIISPELWEKYKKKYNLKESFIKKRKNLLKLNLADIQLKAKNLGINIEKIQKTKMGKKTKKTKKDLIDEIEYIYMGE</sequence>
<reference evidence="1" key="1">
    <citation type="journal article" date="2020" name="Nature">
        <title>Giant virus diversity and host interactions through global metagenomics.</title>
        <authorList>
            <person name="Schulz F."/>
            <person name="Roux S."/>
            <person name="Paez-Espino D."/>
            <person name="Jungbluth S."/>
            <person name="Walsh D.A."/>
            <person name="Denef V.J."/>
            <person name="McMahon K.D."/>
            <person name="Konstantinidis K.T."/>
            <person name="Eloe-Fadrosh E.A."/>
            <person name="Kyrpides N.C."/>
            <person name="Woyke T."/>
        </authorList>
    </citation>
    <scope>NUCLEOTIDE SEQUENCE</scope>
    <source>
        <strain evidence="1">GVMAG-S-1017745-26</strain>
    </source>
</reference>
<name>A0A6C0LX08_9ZZZZ</name>
<organism evidence="1">
    <name type="scientific">viral metagenome</name>
    <dbReference type="NCBI Taxonomy" id="1070528"/>
    <lineage>
        <taxon>unclassified sequences</taxon>
        <taxon>metagenomes</taxon>
        <taxon>organismal metagenomes</taxon>
    </lineage>
</organism>
<protein>
    <submittedName>
        <fullName evidence="1">Uncharacterized protein</fullName>
    </submittedName>
</protein>
<proteinExistence type="predicted"/>
<dbReference type="AlphaFoldDB" id="A0A6C0LX08"/>
<dbReference type="EMBL" id="MN740589">
    <property type="protein sequence ID" value="QHU35386.1"/>
    <property type="molecule type" value="Genomic_DNA"/>
</dbReference>
<evidence type="ECO:0000313" key="1">
    <source>
        <dbReference type="EMBL" id="QHU35386.1"/>
    </source>
</evidence>
<accession>A0A6C0LX08</accession>